<name>A0A4Y5FG07_9CAUD</name>
<evidence type="ECO:0000256" key="6">
    <source>
        <dbReference type="ARBA" id="ARBA00023172"/>
    </source>
</evidence>
<dbReference type="Proteomes" id="UP000308874">
    <property type="component" value="Segment"/>
</dbReference>
<protein>
    <submittedName>
        <fullName evidence="11">Transposase</fullName>
    </submittedName>
</protein>
<dbReference type="GO" id="GO:0046872">
    <property type="term" value="F:metal ion binding"/>
    <property type="evidence" value="ECO:0007669"/>
    <property type="project" value="UniProtKB-KW"/>
</dbReference>
<keyword evidence="2" id="KW-0815">Transposition</keyword>
<keyword evidence="5" id="KW-0238">DNA-binding</keyword>
<comment type="similarity">
    <text evidence="1">In the C-terminal section; belongs to the transposase 35 family.</text>
</comment>
<dbReference type="InterPro" id="IPR021027">
    <property type="entry name" value="Transposase_put_HTH"/>
</dbReference>
<evidence type="ECO:0000259" key="9">
    <source>
        <dbReference type="Pfam" id="PF07282"/>
    </source>
</evidence>
<dbReference type="GO" id="GO:0032196">
    <property type="term" value="P:transposition"/>
    <property type="evidence" value="ECO:0007669"/>
    <property type="project" value="UniProtKB-KW"/>
</dbReference>
<dbReference type="InterPro" id="IPR051491">
    <property type="entry name" value="Recombinase/Transposase-rel"/>
</dbReference>
<dbReference type="Pfam" id="PF12323">
    <property type="entry name" value="HTH_OrfB_IS605"/>
    <property type="match status" value="1"/>
</dbReference>
<proteinExistence type="inferred from homology"/>
<dbReference type="InterPro" id="IPR010095">
    <property type="entry name" value="Cas12f1-like_TNB"/>
</dbReference>
<dbReference type="GO" id="GO:0006310">
    <property type="term" value="P:DNA recombination"/>
    <property type="evidence" value="ECO:0007669"/>
    <property type="project" value="UniProtKB-KW"/>
</dbReference>
<evidence type="ECO:0000256" key="2">
    <source>
        <dbReference type="ARBA" id="ARBA00022578"/>
    </source>
</evidence>
<keyword evidence="7" id="KW-0175">Coiled coil</keyword>
<feature type="domain" description="Cas12f1-like TNB" evidence="9">
    <location>
        <begin position="320"/>
        <end position="393"/>
    </location>
</feature>
<accession>A0A4Y5FG07</accession>
<keyword evidence="12" id="KW-1185">Reference proteome</keyword>
<feature type="coiled-coil region" evidence="7">
    <location>
        <begin position="211"/>
        <end position="242"/>
    </location>
</feature>
<feature type="domain" description="Transposase putative helix-turn-helix" evidence="10">
    <location>
        <begin position="1"/>
        <end position="44"/>
    </location>
</feature>
<dbReference type="EMBL" id="MK504443">
    <property type="protein sequence ID" value="QBJ03367.1"/>
    <property type="molecule type" value="Genomic_DNA"/>
</dbReference>
<keyword evidence="3" id="KW-0479">Metal-binding</keyword>
<reference evidence="11 12" key="1">
    <citation type="submission" date="2019-02" db="EMBL/GenBank/DDBJ databases">
        <title>Isolation of virulent Lactobacillus brevis phages.</title>
        <authorList>
            <person name="Feyereisen M."/>
            <person name="Mahony J."/>
            <person name="O'Sullivan T."/>
            <person name="van Sinderen D."/>
        </authorList>
    </citation>
    <scope>NUCLEOTIDE SEQUENCE [LARGE SCALE GENOMIC DNA]</scope>
</reference>
<evidence type="ECO:0000259" key="8">
    <source>
        <dbReference type="Pfam" id="PF01385"/>
    </source>
</evidence>
<dbReference type="Pfam" id="PF01385">
    <property type="entry name" value="OrfB_IS605"/>
    <property type="match status" value="1"/>
</dbReference>
<evidence type="ECO:0000256" key="5">
    <source>
        <dbReference type="ARBA" id="ARBA00023125"/>
    </source>
</evidence>
<keyword evidence="4" id="KW-0862">Zinc</keyword>
<dbReference type="NCBIfam" id="NF040570">
    <property type="entry name" value="guided_TnpB"/>
    <property type="match status" value="1"/>
</dbReference>
<dbReference type="PANTHER" id="PTHR36172:SF1">
    <property type="entry name" value="RESOLVASE-RELATED"/>
    <property type="match status" value="1"/>
</dbReference>
<gene>
    <name evidence="11" type="ORF">B521_0017</name>
</gene>
<dbReference type="InterPro" id="IPR001959">
    <property type="entry name" value="Transposase"/>
</dbReference>
<keyword evidence="6" id="KW-0233">DNA recombination</keyword>
<dbReference type="GO" id="GO:0003677">
    <property type="term" value="F:DNA binding"/>
    <property type="evidence" value="ECO:0007669"/>
    <property type="project" value="UniProtKB-KW"/>
</dbReference>
<evidence type="ECO:0000313" key="12">
    <source>
        <dbReference type="Proteomes" id="UP000308874"/>
    </source>
</evidence>
<dbReference type="NCBIfam" id="TIGR01766">
    <property type="entry name" value="IS200/IS605 family accessory protein TnpB-like domain"/>
    <property type="match status" value="1"/>
</dbReference>
<dbReference type="Pfam" id="PF07282">
    <property type="entry name" value="Cas12f1-like_TNB"/>
    <property type="match status" value="1"/>
</dbReference>
<evidence type="ECO:0000313" key="11">
    <source>
        <dbReference type="EMBL" id="QBJ03367.1"/>
    </source>
</evidence>
<evidence type="ECO:0000256" key="4">
    <source>
        <dbReference type="ARBA" id="ARBA00022833"/>
    </source>
</evidence>
<evidence type="ECO:0000256" key="3">
    <source>
        <dbReference type="ARBA" id="ARBA00022723"/>
    </source>
</evidence>
<dbReference type="PANTHER" id="PTHR36172">
    <property type="match status" value="1"/>
</dbReference>
<evidence type="ECO:0000259" key="10">
    <source>
        <dbReference type="Pfam" id="PF12323"/>
    </source>
</evidence>
<sequence length="403" mass="47895">MQITYKVELKLNKTQKQQINSYIGVSRWVYNKFLEINSKNYQETHDSKSYMSAYTFSTWFNNQYLKDNPSDLWIKEYYSKHIKQAMIDADTNMKAFFKHKRGKPKFRSFKKHQGSYYFCANSKSQPIRYDNYKIKLPKIGFVRYKEQGYIPVGDDFRIVSGRIKERAGRYYLTVLVEQPDFSKLNLTGEAIGIDLGIKDFAILNNGTVYKNLNKSSRLKNLRKRLRRLQRKESRQYQDYKQRLKENKYERRATTDFNLADTQDKILKLTGRITNVLNDYQNKIIANVVRTKPQYIAIEDLNVSGMLKNHHLAKQVQQQKFYRFRTRLVNKCQWLGISVHLVDRFYPSSKTCSQCGFYNEEFKNMGQKFLRVRKWTCPNCGSILDRDINASENICITPKFKLAY</sequence>
<evidence type="ECO:0000256" key="1">
    <source>
        <dbReference type="ARBA" id="ARBA00008761"/>
    </source>
</evidence>
<organism evidence="11 12">
    <name type="scientific">Lactobacillus phage 521B</name>
    <dbReference type="NCBI Taxonomy" id="2510942"/>
    <lineage>
        <taxon>Viruses</taxon>
        <taxon>Duplodnaviria</taxon>
        <taxon>Heunggongvirae</taxon>
        <taxon>Uroviricota</taxon>
        <taxon>Caudoviricetes</taxon>
        <taxon>Herelleviridae</taxon>
        <taxon>Tybeckvirus</taxon>
        <taxon>Tybeckvirus tv521B</taxon>
    </lineage>
</organism>
<evidence type="ECO:0000256" key="7">
    <source>
        <dbReference type="SAM" id="Coils"/>
    </source>
</evidence>
<feature type="domain" description="Probable transposase IS891/IS1136/IS1341" evidence="8">
    <location>
        <begin position="174"/>
        <end position="308"/>
    </location>
</feature>